<name>A0AAV0PWN9_9ROSI</name>
<keyword evidence="4" id="KW-1185">Reference proteome</keyword>
<protein>
    <submittedName>
        <fullName evidence="2">Uncharacterized protein</fullName>
    </submittedName>
</protein>
<organism evidence="2 4">
    <name type="scientific">Linum tenue</name>
    <dbReference type="NCBI Taxonomy" id="586396"/>
    <lineage>
        <taxon>Eukaryota</taxon>
        <taxon>Viridiplantae</taxon>
        <taxon>Streptophyta</taxon>
        <taxon>Embryophyta</taxon>
        <taxon>Tracheophyta</taxon>
        <taxon>Spermatophyta</taxon>
        <taxon>Magnoliopsida</taxon>
        <taxon>eudicotyledons</taxon>
        <taxon>Gunneridae</taxon>
        <taxon>Pentapetalae</taxon>
        <taxon>rosids</taxon>
        <taxon>fabids</taxon>
        <taxon>Malpighiales</taxon>
        <taxon>Linaceae</taxon>
        <taxon>Linum</taxon>
    </lineage>
</organism>
<dbReference type="Proteomes" id="UP001154282">
    <property type="component" value="Unassembled WGS sequence"/>
</dbReference>
<sequence>MLRRDSSSRLL</sequence>
<dbReference type="EMBL" id="CAMGYJ010000007">
    <property type="protein sequence ID" value="CAI0452015.1"/>
    <property type="molecule type" value="Genomic_DNA"/>
</dbReference>
<proteinExistence type="predicted"/>
<reference evidence="2" key="1">
    <citation type="submission" date="2022-08" db="EMBL/GenBank/DDBJ databases">
        <authorList>
            <person name="Gutierrez-Valencia J."/>
        </authorList>
    </citation>
    <scope>NUCLEOTIDE SEQUENCE</scope>
</reference>
<gene>
    <name evidence="1" type="ORF">LITE_LOCUS31070</name>
    <name evidence="2" type="ORF">LITE_LOCUS40343</name>
    <name evidence="3" type="ORF">LITE_LOCUS49815</name>
</gene>
<comment type="caution">
    <text evidence="2">The sequence shown here is derived from an EMBL/GenBank/DDBJ whole genome shotgun (WGS) entry which is preliminary data.</text>
</comment>
<accession>A0AAV0PWN9</accession>
<evidence type="ECO:0000313" key="2">
    <source>
        <dbReference type="EMBL" id="CAI0475204.1"/>
    </source>
</evidence>
<dbReference type="EMBL" id="CAMGYJ010000009">
    <property type="protein sequence ID" value="CAI0475204.1"/>
    <property type="molecule type" value="Genomic_DNA"/>
</dbReference>
<evidence type="ECO:0000313" key="1">
    <source>
        <dbReference type="EMBL" id="CAI0452015.1"/>
    </source>
</evidence>
<evidence type="ECO:0000313" key="4">
    <source>
        <dbReference type="Proteomes" id="UP001154282"/>
    </source>
</evidence>
<dbReference type="EMBL" id="CAMGYJ010000011">
    <property type="protein sequence ID" value="CAI0560809.1"/>
    <property type="molecule type" value="Genomic_DNA"/>
</dbReference>
<evidence type="ECO:0000313" key="3">
    <source>
        <dbReference type="EMBL" id="CAI0560809.1"/>
    </source>
</evidence>